<name>A0A1R0KG57_9PSEU</name>
<keyword evidence="2" id="KW-1185">Reference proteome</keyword>
<dbReference type="EMBL" id="MQUQ01000025">
    <property type="protein sequence ID" value="OLZ44528.1"/>
    <property type="molecule type" value="Genomic_DNA"/>
</dbReference>
<dbReference type="InterPro" id="IPR027417">
    <property type="entry name" value="P-loop_NTPase"/>
</dbReference>
<reference evidence="1 2" key="1">
    <citation type="submission" date="2016-01" db="EMBL/GenBank/DDBJ databases">
        <title>Amycolatopsis coloradensis genome sequencing and assembly.</title>
        <authorList>
            <person name="Mayilraj S."/>
        </authorList>
    </citation>
    <scope>NUCLEOTIDE SEQUENCE [LARGE SCALE GENOMIC DNA]</scope>
    <source>
        <strain evidence="1 2">DSM 44225</strain>
    </source>
</reference>
<dbReference type="SUPFAM" id="SSF52540">
    <property type="entry name" value="P-loop containing nucleoside triphosphate hydrolases"/>
    <property type="match status" value="1"/>
</dbReference>
<dbReference type="Gene3D" id="3.40.50.300">
    <property type="entry name" value="P-loop containing nucleotide triphosphate hydrolases"/>
    <property type="match status" value="1"/>
</dbReference>
<proteinExistence type="predicted"/>
<dbReference type="InterPro" id="IPR053226">
    <property type="entry name" value="Pyrrolopyrazine_biosynth_F"/>
</dbReference>
<evidence type="ECO:0000313" key="1">
    <source>
        <dbReference type="EMBL" id="OLZ44528.1"/>
    </source>
</evidence>
<dbReference type="STRING" id="76021.BS329_36235"/>
<dbReference type="PANTHER" id="PTHR48419:SF1">
    <property type="entry name" value="SULFOTRANSFERASE DOMAIN-CONTAINING PROTEIN"/>
    <property type="match status" value="1"/>
</dbReference>
<dbReference type="Proteomes" id="UP000187486">
    <property type="component" value="Unassembled WGS sequence"/>
</dbReference>
<evidence type="ECO:0008006" key="3">
    <source>
        <dbReference type="Google" id="ProtNLM"/>
    </source>
</evidence>
<organism evidence="1 2">
    <name type="scientific">Amycolatopsis coloradensis</name>
    <dbReference type="NCBI Taxonomy" id="76021"/>
    <lineage>
        <taxon>Bacteria</taxon>
        <taxon>Bacillati</taxon>
        <taxon>Actinomycetota</taxon>
        <taxon>Actinomycetes</taxon>
        <taxon>Pseudonocardiales</taxon>
        <taxon>Pseudonocardiaceae</taxon>
        <taxon>Amycolatopsis</taxon>
    </lineage>
</organism>
<dbReference type="OrthoDB" id="272985at2"/>
<dbReference type="AlphaFoldDB" id="A0A1R0KG57"/>
<dbReference type="PANTHER" id="PTHR48419">
    <property type="entry name" value="SULFOTRANSFERASE DOMAIN-CONTAINING PROTEIN"/>
    <property type="match status" value="1"/>
</dbReference>
<evidence type="ECO:0000313" key="2">
    <source>
        <dbReference type="Proteomes" id="UP000187486"/>
    </source>
</evidence>
<comment type="caution">
    <text evidence="1">The sequence shown here is derived from an EMBL/GenBank/DDBJ whole genome shotgun (WGS) entry which is preliminary data.</text>
</comment>
<accession>A0A1R0KG57</accession>
<gene>
    <name evidence="1" type="ORF">BS329_36235</name>
</gene>
<sequence length="242" mass="26884">MNERPRVIALWAAPRSRSTAFFRSMIQLGGLVTLHEPFCNIADYGRTDVLGDEVTSHRDLIARIRDISATRTVFFKDTTDIRYDEVLADEEFLAGVQHTFLIRAPAEVAASFYAVKPDMVCSDLGLERLYELHQAVLAAGGRAPVVLDSADLVSAPEAMLRGYCERAGLPFRAEATTWAPGSRPEWALSGRWHTAVSESSGFVDKTTVYADTVENNAELKAFSDHHEPFYHLLRDTRLVPAA</sequence>
<protein>
    <recommendedName>
        <fullName evidence="3">Sulfotransferase family protein</fullName>
    </recommendedName>
</protein>
<dbReference type="Pfam" id="PF19798">
    <property type="entry name" value="Sulfotransfer_5"/>
    <property type="match status" value="1"/>
</dbReference>
<dbReference type="RefSeq" id="WP_076167407.1">
    <property type="nucleotide sequence ID" value="NZ_JBEZVB010000031.1"/>
</dbReference>